<sequence length="641" mass="74613">MADVTNESSNISNSPLSVSNSDHLNETSVVSENKTQIIENDCRAPLEDEFENIQKNEENYVFGKNEKERKFRIFGIKFPGGWMDDEIISSILLKSESFYLNFNKTYQDEDYRQGDINVTFKTLSDAVQAYNILEKMTIDNVRLKVHASSYFVKAMTHFNNKFKEGKENDETLNIIKKPLFVINNEEQKEEFSKRLYAVDIPVSLSEEFIDNIIESSNIEDYTTKADVIPGGYLQAEIIFKNKYIITALIDEFRKKLRERDDSLKNTKILTSSEYLMYMSQRTYNDDVPIQSDATSLVKEFSVEEIAIKIEQYMMKRPINWREVDSKDDMYNICDTVSRQLRGLPDSLLKESMMLTLRRARDGPQLPLNKIKIKNLIKLWKQELLSDKVYDRPTKFKGSSANYIPAVDECRKKRKRNKKDKNVLKVQMGIGSFLQKAHNDNLINKYKDTEFEEEEEEEIEEPLLNENGEPLSFSAWSQISQNDKELGVVTMDPEEMKKYVKPLKKVIVKKKDTTEEQNNDALGEMNEEDRQLREDKEEGEVSTDESSSSDEEDLKRAKKKRYTKPTDGRNISDPIQSSHSIEERDEIGVLINKFYECRVHIIESLNERQKAGFLQYLKHTAKSDMNPQLVNKIFAELGNFNK</sequence>
<dbReference type="WBParaSite" id="TCONS_00001122.p1">
    <property type="protein sequence ID" value="TCONS_00001122.p1"/>
    <property type="gene ID" value="XLOC_001052"/>
</dbReference>
<dbReference type="WBParaSite" id="SSTP_0000589800.1">
    <property type="protein sequence ID" value="SSTP_0000589800.1"/>
    <property type="gene ID" value="SSTP_0000589800"/>
</dbReference>
<evidence type="ECO:0000256" key="1">
    <source>
        <dbReference type="SAM" id="MobiDB-lite"/>
    </source>
</evidence>
<accession>A0A0K0E8R6</accession>
<reference evidence="3" key="1">
    <citation type="submission" date="2015-08" db="UniProtKB">
        <authorList>
            <consortium name="WormBaseParasite"/>
        </authorList>
    </citation>
    <scope>IDENTIFICATION</scope>
</reference>
<organism evidence="3">
    <name type="scientific">Strongyloides stercoralis</name>
    <name type="common">Threadworm</name>
    <dbReference type="NCBI Taxonomy" id="6248"/>
    <lineage>
        <taxon>Eukaryota</taxon>
        <taxon>Metazoa</taxon>
        <taxon>Ecdysozoa</taxon>
        <taxon>Nematoda</taxon>
        <taxon>Chromadorea</taxon>
        <taxon>Rhabditida</taxon>
        <taxon>Tylenchina</taxon>
        <taxon>Panagrolaimomorpha</taxon>
        <taxon>Strongyloidoidea</taxon>
        <taxon>Strongyloididae</taxon>
        <taxon>Strongyloides</taxon>
    </lineage>
</organism>
<feature type="region of interest" description="Disordered" evidence="1">
    <location>
        <begin position="1"/>
        <end position="32"/>
    </location>
</feature>
<evidence type="ECO:0000313" key="3">
    <source>
        <dbReference type="WBParaSite" id="SSTP_0000589800.1"/>
    </source>
</evidence>
<keyword evidence="2" id="KW-1185">Reference proteome</keyword>
<dbReference type="STRING" id="6248.A0A0K0E8R6"/>
<evidence type="ECO:0000313" key="4">
    <source>
        <dbReference type="WBParaSite" id="TCONS_00001122.p1"/>
    </source>
</evidence>
<proteinExistence type="predicted"/>
<feature type="region of interest" description="Disordered" evidence="1">
    <location>
        <begin position="510"/>
        <end position="578"/>
    </location>
</feature>
<protein>
    <submittedName>
        <fullName evidence="3 4">RRM domain-containing protein</fullName>
    </submittedName>
</protein>
<dbReference type="Proteomes" id="UP000035681">
    <property type="component" value="Unplaced"/>
</dbReference>
<feature type="compositionally biased region" description="Acidic residues" evidence="1">
    <location>
        <begin position="536"/>
        <end position="551"/>
    </location>
</feature>
<feature type="compositionally biased region" description="Low complexity" evidence="1">
    <location>
        <begin position="1"/>
        <end position="21"/>
    </location>
</feature>
<evidence type="ECO:0000313" key="2">
    <source>
        <dbReference type="Proteomes" id="UP000035681"/>
    </source>
</evidence>
<dbReference type="AlphaFoldDB" id="A0A0K0E8R6"/>
<name>A0A0K0E8R6_STRER</name>